<reference evidence="1 2" key="1">
    <citation type="submission" date="2015-11" db="EMBL/GenBank/DDBJ databases">
        <title>Genomic Taxonomy of the Vibrionaceae.</title>
        <authorList>
            <person name="Gomez-Gil B."/>
            <person name="Enciso-Ibarra J."/>
        </authorList>
    </citation>
    <scope>NUCLEOTIDE SEQUENCE [LARGE SCALE GENOMIC DNA]</scope>
    <source>
        <strain evidence="1 2">CAIM 912</strain>
    </source>
</reference>
<protein>
    <recommendedName>
        <fullName evidence="3">Peptidase</fullName>
    </recommendedName>
</protein>
<keyword evidence="2" id="KW-1185">Reference proteome</keyword>
<comment type="caution">
    <text evidence="1">The sequence shown here is derived from an EMBL/GenBank/DDBJ whole genome shotgun (WGS) entry which is preliminary data.</text>
</comment>
<dbReference type="EMBL" id="LNTY01000025">
    <property type="protein sequence ID" value="KXF82373.1"/>
    <property type="molecule type" value="Genomic_DNA"/>
</dbReference>
<dbReference type="RefSeq" id="WP_067413811.1">
    <property type="nucleotide sequence ID" value="NZ_LNTY01000025.1"/>
</dbReference>
<dbReference type="AlphaFoldDB" id="A0A135IA96"/>
<proteinExistence type="predicted"/>
<evidence type="ECO:0008006" key="3">
    <source>
        <dbReference type="Google" id="ProtNLM"/>
    </source>
</evidence>
<sequence>MHSDASIQHVEEQTTAWLEKVVIGLNLCPFAAKPQRNKQIKIEVCDATDDQAVMESIITELTLLDNSEVADLETTLVVTPNCFQDFDDYNQFLDVADMLIDQFGWRGTYQIASFHPDYCFADAEPEEDSNLTNRSPYPVFHLIREASIEKALKYYGGDAEAIPDINIDRVCALSDSEKRALFPYLFKAHSHS</sequence>
<dbReference type="InterPro" id="IPR009858">
    <property type="entry name" value="DUF1415"/>
</dbReference>
<accession>A0A135IA96</accession>
<organism evidence="1 2">
    <name type="scientific">Enterovibrio coralii</name>
    <dbReference type="NCBI Taxonomy" id="294935"/>
    <lineage>
        <taxon>Bacteria</taxon>
        <taxon>Pseudomonadati</taxon>
        <taxon>Pseudomonadota</taxon>
        <taxon>Gammaproteobacteria</taxon>
        <taxon>Vibrionales</taxon>
        <taxon>Vibrionaceae</taxon>
        <taxon>Enterovibrio</taxon>
    </lineage>
</organism>
<evidence type="ECO:0000313" key="1">
    <source>
        <dbReference type="EMBL" id="KXF82373.1"/>
    </source>
</evidence>
<evidence type="ECO:0000313" key="2">
    <source>
        <dbReference type="Proteomes" id="UP000070529"/>
    </source>
</evidence>
<dbReference type="Pfam" id="PF07209">
    <property type="entry name" value="DUF1415"/>
    <property type="match status" value="1"/>
</dbReference>
<gene>
    <name evidence="1" type="ORF">ATN88_09540</name>
</gene>
<name>A0A135IA96_9GAMM</name>
<dbReference type="OrthoDB" id="277390at2"/>
<dbReference type="Proteomes" id="UP000070529">
    <property type="component" value="Unassembled WGS sequence"/>
</dbReference>